<protein>
    <submittedName>
        <fullName evidence="1">Uncharacterized protein</fullName>
    </submittedName>
</protein>
<name>A0AAN1ZVA8_STRTR</name>
<proteinExistence type="predicted"/>
<evidence type="ECO:0000313" key="1">
    <source>
        <dbReference type="EMBL" id="CAD0157191.1"/>
    </source>
</evidence>
<dbReference type="Proteomes" id="UP000509120">
    <property type="component" value="Chromosome"/>
</dbReference>
<reference evidence="1 2" key="1">
    <citation type="submission" date="2020-06" db="EMBL/GenBank/DDBJ databases">
        <authorList>
            <person name="Chuat V."/>
        </authorList>
    </citation>
    <scope>NUCLEOTIDE SEQUENCE [LARGE SCALE GENOMIC DNA]</scope>
    <source>
        <strain evidence="1">STH_CIRM_1046</strain>
    </source>
</reference>
<dbReference type="AlphaFoldDB" id="A0AAN1ZVA8"/>
<organism evidence="1 2">
    <name type="scientific">Streptococcus thermophilus</name>
    <dbReference type="NCBI Taxonomy" id="1308"/>
    <lineage>
        <taxon>Bacteria</taxon>
        <taxon>Bacillati</taxon>
        <taxon>Bacillota</taxon>
        <taxon>Bacilli</taxon>
        <taxon>Lactobacillales</taxon>
        <taxon>Streptococcaceae</taxon>
        <taxon>Streptococcus</taxon>
    </lineage>
</organism>
<accession>A0AAN1ZVA8</accession>
<dbReference type="EMBL" id="LR822030">
    <property type="protein sequence ID" value="CAD0157191.1"/>
    <property type="molecule type" value="Genomic_DNA"/>
</dbReference>
<gene>
    <name evidence="1" type="ORF">STHERMO_1844</name>
</gene>
<sequence length="54" mass="6118">MVFCVLIPPKKTGVHTPVFSIDFHQYCKFVKILEDGNSYEKKYLVGCLGLQGLL</sequence>
<evidence type="ECO:0000313" key="2">
    <source>
        <dbReference type="Proteomes" id="UP000509120"/>
    </source>
</evidence>